<evidence type="ECO:0000259" key="1">
    <source>
        <dbReference type="Pfam" id="PF08808"/>
    </source>
</evidence>
<dbReference type="Pfam" id="PF08808">
    <property type="entry name" value="RES"/>
    <property type="match status" value="1"/>
</dbReference>
<evidence type="ECO:0000313" key="2">
    <source>
        <dbReference type="EMBL" id="MDP2503064.1"/>
    </source>
</evidence>
<name>A0AB35N1U5_VIBSP</name>
<comment type="caution">
    <text evidence="2">The sequence shown here is derived from an EMBL/GenBank/DDBJ whole genome shotgun (WGS) entry which is preliminary data.</text>
</comment>
<feature type="domain" description="RES" evidence="1">
    <location>
        <begin position="95"/>
        <end position="245"/>
    </location>
</feature>
<reference evidence="2" key="1">
    <citation type="submission" date="2023-07" db="EMBL/GenBank/DDBJ databases">
        <title>Genome content predicts the carbon catabolic preferences of heterotrophic bacteria.</title>
        <authorList>
            <person name="Gralka M."/>
        </authorList>
    </citation>
    <scope>NUCLEOTIDE SEQUENCE</scope>
    <source>
        <strain evidence="2">6E02</strain>
    </source>
</reference>
<dbReference type="AlphaFoldDB" id="A0AB35N1U5"/>
<dbReference type="RefSeq" id="WP_102560744.1">
    <property type="nucleotide sequence ID" value="NZ_CAWNUI010000032.1"/>
</dbReference>
<protein>
    <submittedName>
        <fullName evidence="2">RES domain-containing protein</fullName>
    </submittedName>
</protein>
<dbReference type="InterPro" id="IPR014914">
    <property type="entry name" value="RES_dom"/>
</dbReference>
<organism evidence="2 3">
    <name type="scientific">Vibrio splendidus</name>
    <dbReference type="NCBI Taxonomy" id="29497"/>
    <lineage>
        <taxon>Bacteria</taxon>
        <taxon>Pseudomonadati</taxon>
        <taxon>Pseudomonadota</taxon>
        <taxon>Gammaproteobacteria</taxon>
        <taxon>Vibrionales</taxon>
        <taxon>Vibrionaceae</taxon>
        <taxon>Vibrio</taxon>
    </lineage>
</organism>
<sequence>MTSITKQEAIRLSKLLSQILSEQVEPEMIMHEPVNSWPTAIIQALKQDKKELIFDVSQNEVRPIVIDAITKLCIARMKALSSSLAFQFVAEASSIYRIQDTGHESSIHYSFGTGRYNCPNDKIKVMYCGEFPDTCMAEIIMRDDPYKGKGPASVQFSRKNEWFENFDLGVSLAARRLKLLDSTVLKAQLQLSGKLTTDDYLWTHGIVAAISALGLDIDGIAYESAHLGHGKCYALFNKDTPQLADKSLTKLSECEVDAQLVVQNQYTLSLTLVSMKGIFTNVLNGKIVNND</sequence>
<proteinExistence type="predicted"/>
<evidence type="ECO:0000313" key="3">
    <source>
        <dbReference type="Proteomes" id="UP001177935"/>
    </source>
</evidence>
<dbReference type="EMBL" id="JAUYVL010000016">
    <property type="protein sequence ID" value="MDP2503064.1"/>
    <property type="molecule type" value="Genomic_DNA"/>
</dbReference>
<dbReference type="Proteomes" id="UP001177935">
    <property type="component" value="Unassembled WGS sequence"/>
</dbReference>
<accession>A0AB35N1U5</accession>
<gene>
    <name evidence="2" type="ORF">Q8W42_20315</name>
</gene>